<sequence length="1476" mass="168797">MTSPVSYSSKMKSKNSHKTCDSSSCPAPNNPQNTLEAELLEVEKELVAAEEELWRLDKMRKDAELTSEAGEDIHNTKNMDTTRPFVVKSCFDEVLKDLINKDCKTNIQKIRNLPNPICNECEKTNHAEEDEVDDDSTCGNFDCQSKQKSNYSTGNKRSKEAPTKSRDSTHKENIEIEDEVCPTVKQLNKSCKIKESRENYKISPDDLLKFACPCKPPNIGKALIIPNTSNKHKTPQILPKRTTRRIERCPPPRKRLNKLKSRENSINRVKPSENKCMITDCKKDEDPCLEFNQKVLGVDKETCCTWTPETPEISKAEIFYKNKEDQLEDIILDLKDYIKQNTKKILKTFDKGVIKSYSEGYLPCDDACACDCQEQQFFEIKSYMDEDKLDDKKEEDCTCDNIKNNLMNIKKLKESVERFKKDESMRKHPDSNKYVQCTECLNEDVQTNNSREVLKTNTSIEKSYQEEDYQCNKCWKKDLGEFPNKSKDKIKSSKTSTERVNNDEIYECIECLIEDLQSIKGKREEDLAKNINLDNNKSEDKKVKIEPLDTVKIGKTVPIPADDTYNCNECWEKGVKMNTSKIESSRTLNLPDKTTEVIKKDVLNDKPKKESEYLECTRCSKEETREVAKINDANIRKSLAAKNDKGYECTECLIEDLEHTIKNLKDYVQLAKSLQRVKTNQDSNNQYKVNDSQDMNAKDDELYECLQCYDKDSKTHPEPNVESLAKKETSQNITKRAEDINDKVDFEDKTAIDNKHEKIAHLAPEVDSEYICSKCSEEHPQYLQEPSMQSKLTPNEVPQKHKEPSIPDTNNLPAPEVDSEYICSKCSEEHPQYLQEPSMQSKLTPNELPQKHKEPSIPDTNNLRNNEPLSEYKHEVIKENEKEYVCSKCPFDDSQTEKVQKANNIQKIRAPEEIDFTCKECMEDLVAIEELRQAVLANREAKAAEQANNNSTAFGYIECGVCKAKVPDIKNKLLEPEKEKKTITIEENTKCRYQNECNLCAKDYITPPPSQYKNKISNEYDQCEKLCVQEHVSNLSTNKIKENEYHHGECKKICMSEDGQIGSVKTEQEEKSFVNEEKLQLPAQNKVKDEEYDYSECNSQCKDVITIKKNPKDVIKDEKGSKKSQRKRKIKDNEEILVCTKCSNNEENNTILPIDSKAISSTSTGLKSSQCKVKNECNECTVEDIKVINIKDEIQKESQNSACPECATDNQLTQSTHPVASSGKDINKKPPEYDFYECNDCLDTVKVKKGSSTLNKYEINNNREETVQNAAKNDDNEHDIGTKNIEINHEKKTDKSCEYKIDNTSKSSGYIDECDGCLTEEALSNADPTTNNTVYEYFECDKCNEIVQVKKESDKPNASHNSAKNDKVPKRSAAGVKRTSDGKEVFICSSCAEKDECRSNENVECLTCLTSGVRCRQIYRNAINTDPILSRSCRDTKNIKSETKVAKMCPSCGSFLLPKRDINLLKTVKFRIKDAA</sequence>
<feature type="compositionally biased region" description="Polar residues" evidence="2">
    <location>
        <begin position="858"/>
        <end position="868"/>
    </location>
</feature>
<keyword evidence="4" id="KW-1185">Reference proteome</keyword>
<feature type="region of interest" description="Disordered" evidence="2">
    <location>
        <begin position="1"/>
        <end position="32"/>
    </location>
</feature>
<organism evidence="3 4">
    <name type="scientific">Plutella xylostella</name>
    <name type="common">Diamondback moth</name>
    <name type="synonym">Plutella maculipennis</name>
    <dbReference type="NCBI Taxonomy" id="51655"/>
    <lineage>
        <taxon>Eukaryota</taxon>
        <taxon>Metazoa</taxon>
        <taxon>Ecdysozoa</taxon>
        <taxon>Arthropoda</taxon>
        <taxon>Hexapoda</taxon>
        <taxon>Insecta</taxon>
        <taxon>Pterygota</taxon>
        <taxon>Neoptera</taxon>
        <taxon>Endopterygota</taxon>
        <taxon>Lepidoptera</taxon>
        <taxon>Glossata</taxon>
        <taxon>Ditrysia</taxon>
        <taxon>Yponomeutoidea</taxon>
        <taxon>Plutellidae</taxon>
        <taxon>Plutella</taxon>
    </lineage>
</organism>
<feature type="region of interest" description="Disordered" evidence="2">
    <location>
        <begin position="147"/>
        <end position="174"/>
    </location>
</feature>
<feature type="compositionally biased region" description="Basic and acidic residues" evidence="2">
    <location>
        <begin position="1351"/>
        <end position="1369"/>
    </location>
</feature>
<gene>
    <name evidence="3" type="ORF">PLXY2_LOCUS14507</name>
</gene>
<dbReference type="EMBL" id="CAJHNJ030000131">
    <property type="protein sequence ID" value="CAG9136260.1"/>
    <property type="molecule type" value="Genomic_DNA"/>
</dbReference>
<feature type="region of interest" description="Disordered" evidence="2">
    <location>
        <begin position="1351"/>
        <end position="1376"/>
    </location>
</feature>
<evidence type="ECO:0000256" key="2">
    <source>
        <dbReference type="SAM" id="MobiDB-lite"/>
    </source>
</evidence>
<feature type="coiled-coil region" evidence="1">
    <location>
        <begin position="32"/>
        <end position="59"/>
    </location>
</feature>
<comment type="caution">
    <text evidence="3">The sequence shown here is derived from an EMBL/GenBank/DDBJ whole genome shotgun (WGS) entry which is preliminary data.</text>
</comment>
<evidence type="ECO:0000256" key="1">
    <source>
        <dbReference type="SAM" id="Coils"/>
    </source>
</evidence>
<evidence type="ECO:0000313" key="4">
    <source>
        <dbReference type="Proteomes" id="UP000653454"/>
    </source>
</evidence>
<evidence type="ECO:0000313" key="3">
    <source>
        <dbReference type="EMBL" id="CAG9136260.1"/>
    </source>
</evidence>
<keyword evidence="1" id="KW-0175">Coiled coil</keyword>
<name>A0A8S4G6Y8_PLUXY</name>
<feature type="region of interest" description="Disordered" evidence="2">
    <location>
        <begin position="713"/>
        <end position="733"/>
    </location>
</feature>
<feature type="compositionally biased region" description="Basic and acidic residues" evidence="2">
    <location>
        <begin position="157"/>
        <end position="174"/>
    </location>
</feature>
<feature type="compositionally biased region" description="Polar residues" evidence="2">
    <location>
        <begin position="835"/>
        <end position="844"/>
    </location>
</feature>
<feature type="compositionally biased region" description="Polar residues" evidence="2">
    <location>
        <begin position="21"/>
        <end position="32"/>
    </location>
</feature>
<protein>
    <submittedName>
        <fullName evidence="3">(diamondback moth) hypothetical protein</fullName>
    </submittedName>
</protein>
<reference evidence="3" key="1">
    <citation type="submission" date="2020-11" db="EMBL/GenBank/DDBJ databases">
        <authorList>
            <person name="Whiteford S."/>
        </authorList>
    </citation>
    <scope>NUCLEOTIDE SEQUENCE</scope>
</reference>
<feature type="compositionally biased region" description="Polar residues" evidence="2">
    <location>
        <begin position="784"/>
        <end position="793"/>
    </location>
</feature>
<proteinExistence type="predicted"/>
<feature type="region of interest" description="Disordered" evidence="2">
    <location>
        <begin position="833"/>
        <end position="868"/>
    </location>
</feature>
<feature type="compositionally biased region" description="Polar residues" evidence="2">
    <location>
        <begin position="1"/>
        <end position="10"/>
    </location>
</feature>
<feature type="region of interest" description="Disordered" evidence="2">
    <location>
        <begin position="782"/>
        <end position="814"/>
    </location>
</feature>
<dbReference type="Proteomes" id="UP000653454">
    <property type="component" value="Unassembled WGS sequence"/>
</dbReference>
<accession>A0A8S4G6Y8</accession>